<dbReference type="EMBL" id="BPLF01000002">
    <property type="protein sequence ID" value="GIX63882.1"/>
    <property type="molecule type" value="Genomic_DNA"/>
</dbReference>
<proteinExistence type="predicted"/>
<accession>A0AAV4LW63</accession>
<gene>
    <name evidence="2" type="ORF">BcabD6B2_33170</name>
</gene>
<dbReference type="Proteomes" id="UP001497744">
    <property type="component" value="Unassembled WGS sequence"/>
</dbReference>
<keyword evidence="3" id="KW-1185">Reference proteome</keyword>
<reference evidence="2 3" key="1">
    <citation type="submission" date="2021-06" db="EMBL/GenBank/DDBJ databases">
        <title>Genome sequence of Babesia caballi.</title>
        <authorList>
            <person name="Yamagishi J."/>
            <person name="Kidaka T."/>
            <person name="Ochi A."/>
        </authorList>
    </citation>
    <scope>NUCLEOTIDE SEQUENCE [LARGE SCALE GENOMIC DNA]</scope>
    <source>
        <strain evidence="2">USDA-D6B2</strain>
    </source>
</reference>
<sequence>MEDCRRGDEVNRFVGGARESRVEVELPDAPAGTQQRTEGAAQAGPRAVVRGRVTGGAEGRRQMACAEDVVEQELPKGGKQRVVAVFGGAQLGQAHHRGDAAERVGGEAVTADVGECGLQQAGDGLEHGQEGAQAVLHVEKGDFELR</sequence>
<dbReference type="GeneID" id="94195363"/>
<organism evidence="2 3">
    <name type="scientific">Babesia caballi</name>
    <dbReference type="NCBI Taxonomy" id="5871"/>
    <lineage>
        <taxon>Eukaryota</taxon>
        <taxon>Sar</taxon>
        <taxon>Alveolata</taxon>
        <taxon>Apicomplexa</taxon>
        <taxon>Aconoidasida</taxon>
        <taxon>Piroplasmida</taxon>
        <taxon>Babesiidae</taxon>
        <taxon>Babesia</taxon>
    </lineage>
</organism>
<evidence type="ECO:0000256" key="1">
    <source>
        <dbReference type="SAM" id="MobiDB-lite"/>
    </source>
</evidence>
<dbReference type="AlphaFoldDB" id="A0AAV4LW63"/>
<protein>
    <submittedName>
        <fullName evidence="2">Catalase/peroxidase HPI</fullName>
    </submittedName>
</protein>
<comment type="caution">
    <text evidence="2">The sequence shown here is derived from an EMBL/GenBank/DDBJ whole genome shotgun (WGS) entry which is preliminary data.</text>
</comment>
<evidence type="ECO:0000313" key="2">
    <source>
        <dbReference type="EMBL" id="GIX63882.1"/>
    </source>
</evidence>
<feature type="region of interest" description="Disordered" evidence="1">
    <location>
        <begin position="15"/>
        <end position="45"/>
    </location>
</feature>
<name>A0AAV4LW63_BABCB</name>
<dbReference type="RefSeq" id="XP_067715951.1">
    <property type="nucleotide sequence ID" value="XM_067859850.1"/>
</dbReference>
<evidence type="ECO:0000313" key="3">
    <source>
        <dbReference type="Proteomes" id="UP001497744"/>
    </source>
</evidence>